<proteinExistence type="predicted"/>
<keyword evidence="2" id="KW-1185">Reference proteome</keyword>
<name>A0ACA9PXU5_9GLOM</name>
<sequence length="141" mass="16285">YTNDISYIDTYFATKKKDFDINNLESSSSNLIRSRLIHVHQSIAKYSEDISKTCSSLSIALENSEIVYQNSLLNDNTNLLKHKRSDEFNELVINSYEMGNIESINVDNIEDKPKTNENNFFKSNQELKKLAKINKSQKNLI</sequence>
<evidence type="ECO:0000313" key="1">
    <source>
        <dbReference type="EMBL" id="CAG8722201.1"/>
    </source>
</evidence>
<reference evidence="1" key="1">
    <citation type="submission" date="2021-06" db="EMBL/GenBank/DDBJ databases">
        <authorList>
            <person name="Kallberg Y."/>
            <person name="Tangrot J."/>
            <person name="Rosling A."/>
        </authorList>
    </citation>
    <scope>NUCLEOTIDE SEQUENCE</scope>
    <source>
        <strain evidence="1">AU212A</strain>
    </source>
</reference>
<feature type="non-terminal residue" evidence="1">
    <location>
        <position position="1"/>
    </location>
</feature>
<gene>
    <name evidence="1" type="ORF">SCALOS_LOCUS11296</name>
</gene>
<organism evidence="1 2">
    <name type="scientific">Scutellospora calospora</name>
    <dbReference type="NCBI Taxonomy" id="85575"/>
    <lineage>
        <taxon>Eukaryota</taxon>
        <taxon>Fungi</taxon>
        <taxon>Fungi incertae sedis</taxon>
        <taxon>Mucoromycota</taxon>
        <taxon>Glomeromycotina</taxon>
        <taxon>Glomeromycetes</taxon>
        <taxon>Diversisporales</taxon>
        <taxon>Gigasporaceae</taxon>
        <taxon>Scutellospora</taxon>
    </lineage>
</organism>
<accession>A0ACA9PXU5</accession>
<feature type="non-terminal residue" evidence="1">
    <location>
        <position position="141"/>
    </location>
</feature>
<evidence type="ECO:0000313" key="2">
    <source>
        <dbReference type="Proteomes" id="UP000789860"/>
    </source>
</evidence>
<dbReference type="EMBL" id="CAJVPM010048088">
    <property type="protein sequence ID" value="CAG8722201.1"/>
    <property type="molecule type" value="Genomic_DNA"/>
</dbReference>
<protein>
    <submittedName>
        <fullName evidence="1">5363_t:CDS:1</fullName>
    </submittedName>
</protein>
<dbReference type="Proteomes" id="UP000789860">
    <property type="component" value="Unassembled WGS sequence"/>
</dbReference>
<comment type="caution">
    <text evidence="1">The sequence shown here is derived from an EMBL/GenBank/DDBJ whole genome shotgun (WGS) entry which is preliminary data.</text>
</comment>